<evidence type="ECO:0000313" key="2">
    <source>
        <dbReference type="EMBL" id="PQQ11196.1"/>
    </source>
</evidence>
<keyword evidence="3" id="KW-1185">Reference proteome</keyword>
<gene>
    <name evidence="2" type="ORF">Pyn_13967</name>
</gene>
<dbReference type="AlphaFoldDB" id="A0A315AAJ9"/>
<evidence type="ECO:0000256" key="1">
    <source>
        <dbReference type="SAM" id="MobiDB-lite"/>
    </source>
</evidence>
<dbReference type="EMBL" id="PJQY01000409">
    <property type="protein sequence ID" value="PQQ11196.1"/>
    <property type="molecule type" value="Genomic_DNA"/>
</dbReference>
<protein>
    <submittedName>
        <fullName evidence="2">Cysteine-rich and transmembrane domain-containing protein A-like</fullName>
    </submittedName>
</protein>
<keyword evidence="2" id="KW-0812">Transmembrane</keyword>
<reference evidence="2 3" key="1">
    <citation type="submission" date="2018-02" db="EMBL/GenBank/DDBJ databases">
        <title>Draft genome of wild Prunus yedoensis var. nudiflora.</title>
        <authorList>
            <person name="Baek S."/>
            <person name="Kim J.-H."/>
            <person name="Choi K."/>
            <person name="Kim G.-B."/>
            <person name="Cho A."/>
            <person name="Jang H."/>
            <person name="Shin C.-H."/>
            <person name="Yu H.-J."/>
            <person name="Mun J.-H."/>
        </authorList>
    </citation>
    <scope>NUCLEOTIDE SEQUENCE [LARGE SCALE GENOMIC DNA]</scope>
    <source>
        <strain evidence="3">cv. Jeju island</strain>
        <tissue evidence="2">Leaf</tissue>
    </source>
</reference>
<accession>A0A315AAJ9</accession>
<organism evidence="2 3">
    <name type="scientific">Prunus yedoensis var. nudiflora</name>
    <dbReference type="NCBI Taxonomy" id="2094558"/>
    <lineage>
        <taxon>Eukaryota</taxon>
        <taxon>Viridiplantae</taxon>
        <taxon>Streptophyta</taxon>
        <taxon>Embryophyta</taxon>
        <taxon>Tracheophyta</taxon>
        <taxon>Spermatophyta</taxon>
        <taxon>Magnoliopsida</taxon>
        <taxon>eudicotyledons</taxon>
        <taxon>Gunneridae</taxon>
        <taxon>Pentapetalae</taxon>
        <taxon>rosids</taxon>
        <taxon>fabids</taxon>
        <taxon>Rosales</taxon>
        <taxon>Rosaceae</taxon>
        <taxon>Amygdaloideae</taxon>
        <taxon>Amygdaleae</taxon>
        <taxon>Prunus</taxon>
    </lineage>
</organism>
<feature type="region of interest" description="Disordered" evidence="1">
    <location>
        <begin position="1"/>
        <end position="50"/>
    </location>
</feature>
<feature type="compositionally biased region" description="Pro residues" evidence="1">
    <location>
        <begin position="26"/>
        <end position="45"/>
    </location>
</feature>
<sequence>MSYQHIHVQHEHHPPPGYPQEYPQQPDFPPPPPRPGFPNPSPPPQEYGYQGYFYEGYQPPSAAPPPLRPYHTTTKMTMPAILSLEAVYVYVHGVQSNPIQVSIFHPIDCIFPVSNLLNIIKLRQSCM</sequence>
<dbReference type="Proteomes" id="UP000250321">
    <property type="component" value="Unassembled WGS sequence"/>
</dbReference>
<evidence type="ECO:0000313" key="3">
    <source>
        <dbReference type="Proteomes" id="UP000250321"/>
    </source>
</evidence>
<keyword evidence="2" id="KW-0472">Membrane</keyword>
<name>A0A315AAJ9_PRUYE</name>
<proteinExistence type="predicted"/>
<comment type="caution">
    <text evidence="2">The sequence shown here is derived from an EMBL/GenBank/DDBJ whole genome shotgun (WGS) entry which is preliminary data.</text>
</comment>